<dbReference type="EMBL" id="JYDP01000519">
    <property type="protein sequence ID" value="KRZ00307.1"/>
    <property type="molecule type" value="Genomic_DNA"/>
</dbReference>
<gene>
    <name evidence="2" type="ORF">T11_15435</name>
    <name evidence="1" type="ORF">T11_17780</name>
</gene>
<sequence length="80" mass="9363">MHLETGLTQDIENITPDNSAANYVTKWSPTAERKYTLLKLRIRLRVIAYATFWFSEPVTVKVRSQEIVVLPNLRSTDRLW</sequence>
<evidence type="ECO:0000313" key="1">
    <source>
        <dbReference type="EMBL" id="KRZ00307.1"/>
    </source>
</evidence>
<protein>
    <submittedName>
        <fullName evidence="1">Uncharacterized protein</fullName>
    </submittedName>
</protein>
<evidence type="ECO:0000313" key="2">
    <source>
        <dbReference type="EMBL" id="KRZ00311.1"/>
    </source>
</evidence>
<keyword evidence="3" id="KW-1185">Reference proteome</keyword>
<comment type="caution">
    <text evidence="1">The sequence shown here is derived from an EMBL/GenBank/DDBJ whole genome shotgun (WGS) entry which is preliminary data.</text>
</comment>
<accession>A0A0V1GQP9</accession>
<evidence type="ECO:0000313" key="3">
    <source>
        <dbReference type="Proteomes" id="UP000055024"/>
    </source>
</evidence>
<dbReference type="Proteomes" id="UP000055024">
    <property type="component" value="Unassembled WGS sequence"/>
</dbReference>
<organism evidence="1 3">
    <name type="scientific">Trichinella zimbabwensis</name>
    <dbReference type="NCBI Taxonomy" id="268475"/>
    <lineage>
        <taxon>Eukaryota</taxon>
        <taxon>Metazoa</taxon>
        <taxon>Ecdysozoa</taxon>
        <taxon>Nematoda</taxon>
        <taxon>Enoplea</taxon>
        <taxon>Dorylaimia</taxon>
        <taxon>Trichinellida</taxon>
        <taxon>Trichinellidae</taxon>
        <taxon>Trichinella</taxon>
    </lineage>
</organism>
<name>A0A0V1GQP9_9BILA</name>
<proteinExistence type="predicted"/>
<dbReference type="EMBL" id="JYDP01000518">
    <property type="protein sequence ID" value="KRZ00311.1"/>
    <property type="molecule type" value="Genomic_DNA"/>
</dbReference>
<dbReference type="AlphaFoldDB" id="A0A0V1GQP9"/>
<reference evidence="1 3" key="1">
    <citation type="submission" date="2015-01" db="EMBL/GenBank/DDBJ databases">
        <title>Evolution of Trichinella species and genotypes.</title>
        <authorList>
            <person name="Korhonen P.K."/>
            <person name="Edoardo P."/>
            <person name="Giuseppe L.R."/>
            <person name="Gasser R.B."/>
        </authorList>
    </citation>
    <scope>NUCLEOTIDE SEQUENCE [LARGE SCALE GENOMIC DNA]</scope>
    <source>
        <strain evidence="1">ISS1029</strain>
    </source>
</reference>